<reference evidence="4 5" key="1">
    <citation type="submission" date="2020-02" db="EMBL/GenBank/DDBJ databases">
        <title>Whole-genome analyses of novel actinobacteria.</title>
        <authorList>
            <person name="Sahin N."/>
            <person name="Tokatli A."/>
        </authorList>
    </citation>
    <scope>NUCLEOTIDE SEQUENCE [LARGE SCALE GENOMIC DNA]</scope>
    <source>
        <strain evidence="4 5">YC504</strain>
    </source>
</reference>
<feature type="region of interest" description="Disordered" evidence="1">
    <location>
        <begin position="190"/>
        <end position="224"/>
    </location>
</feature>
<accession>A0A6G4XJR8</accession>
<sequence>MRTSRIRTTVLTAAATAALALSLTACGGSGGGKGAKADAGKSAGSTSGSEGSGKSDGQDTDSKSSEGNGTSDGSGSSSDSSSDSGDTTDQAAAGSTATQPCKGDELSISVQHRFPAEEGEHLLITARNADSKPCWVTSYPSVMLGDTATVLGHSSKDPSSGSAKITVKPGGQVYSAVALFVDGETSNTSSGLSLALRDQGGDTGPGYENGAVDDKGGESEFTWDSADVTHWNTAKPYDF</sequence>
<comment type="caution">
    <text evidence="4">The sequence shown here is derived from an EMBL/GenBank/DDBJ whole genome shotgun (WGS) entry which is preliminary data.</text>
</comment>
<feature type="chain" id="PRO_5039541482" evidence="2">
    <location>
        <begin position="28"/>
        <end position="239"/>
    </location>
</feature>
<evidence type="ECO:0000313" key="5">
    <source>
        <dbReference type="Proteomes" id="UP000481109"/>
    </source>
</evidence>
<dbReference type="Proteomes" id="UP000481109">
    <property type="component" value="Unassembled WGS sequence"/>
</dbReference>
<proteinExistence type="predicted"/>
<feature type="compositionally biased region" description="Low complexity" evidence="1">
    <location>
        <begin position="65"/>
        <end position="89"/>
    </location>
</feature>
<protein>
    <submittedName>
        <fullName evidence="4">DUF4232 domain-containing protein</fullName>
    </submittedName>
</protein>
<evidence type="ECO:0000313" key="4">
    <source>
        <dbReference type="EMBL" id="NGO77658.1"/>
    </source>
</evidence>
<evidence type="ECO:0000256" key="1">
    <source>
        <dbReference type="SAM" id="MobiDB-lite"/>
    </source>
</evidence>
<evidence type="ECO:0000256" key="2">
    <source>
        <dbReference type="SAM" id="SignalP"/>
    </source>
</evidence>
<dbReference type="EMBL" id="JAAKZW010000072">
    <property type="protein sequence ID" value="NGO77658.1"/>
    <property type="molecule type" value="Genomic_DNA"/>
</dbReference>
<feature type="region of interest" description="Disordered" evidence="1">
    <location>
        <begin position="28"/>
        <end position="113"/>
    </location>
</feature>
<feature type="compositionally biased region" description="Low complexity" evidence="1">
    <location>
        <begin position="40"/>
        <end position="49"/>
    </location>
</feature>
<keyword evidence="2" id="KW-0732">Signal</keyword>
<feature type="domain" description="DUF4232" evidence="3">
    <location>
        <begin position="101"/>
        <end position="183"/>
    </location>
</feature>
<dbReference type="InterPro" id="IPR025326">
    <property type="entry name" value="DUF4232"/>
</dbReference>
<dbReference type="Pfam" id="PF14016">
    <property type="entry name" value="DUF4232"/>
    <property type="match status" value="1"/>
</dbReference>
<evidence type="ECO:0000259" key="3">
    <source>
        <dbReference type="Pfam" id="PF14016"/>
    </source>
</evidence>
<feature type="signal peptide" evidence="2">
    <location>
        <begin position="1"/>
        <end position="27"/>
    </location>
</feature>
<organism evidence="4 5">
    <name type="scientific">Streptomyces mesophilus</name>
    <dbReference type="NCBI Taxonomy" id="1775132"/>
    <lineage>
        <taxon>Bacteria</taxon>
        <taxon>Bacillati</taxon>
        <taxon>Actinomycetota</taxon>
        <taxon>Actinomycetes</taxon>
        <taxon>Kitasatosporales</taxon>
        <taxon>Streptomycetaceae</taxon>
        <taxon>Streptomyces</taxon>
    </lineage>
</organism>
<gene>
    <name evidence="4" type="ORF">G6045_18625</name>
</gene>
<dbReference type="PROSITE" id="PS51257">
    <property type="entry name" value="PROKAR_LIPOPROTEIN"/>
    <property type="match status" value="1"/>
</dbReference>
<keyword evidence="5" id="KW-1185">Reference proteome</keyword>
<dbReference type="AlphaFoldDB" id="A0A6G4XJR8"/>
<name>A0A6G4XJR8_9ACTN</name>